<accession>A0AAD1WSW9</accession>
<name>A0AAD1WSW9_PELCU</name>
<dbReference type="Proteomes" id="UP001295444">
    <property type="component" value="Chromosome 11"/>
</dbReference>
<dbReference type="AlphaFoldDB" id="A0AAD1WSW9"/>
<keyword evidence="2" id="KW-1185">Reference proteome</keyword>
<reference evidence="1" key="1">
    <citation type="submission" date="2022-03" db="EMBL/GenBank/DDBJ databases">
        <authorList>
            <person name="Alioto T."/>
            <person name="Alioto T."/>
            <person name="Gomez Garrido J."/>
        </authorList>
    </citation>
    <scope>NUCLEOTIDE SEQUENCE</scope>
</reference>
<dbReference type="EMBL" id="OW240922">
    <property type="protein sequence ID" value="CAH2320990.1"/>
    <property type="molecule type" value="Genomic_DNA"/>
</dbReference>
<sequence>MRSRSLTGSRMRSAGWIRILVSGRKAQASHRGPSCLPGVVLTGLGHREEEGQALG</sequence>
<gene>
    <name evidence="1" type="ORF">PECUL_23A014100</name>
</gene>
<protein>
    <submittedName>
        <fullName evidence="1">Uncharacterized protein</fullName>
    </submittedName>
</protein>
<evidence type="ECO:0000313" key="2">
    <source>
        <dbReference type="Proteomes" id="UP001295444"/>
    </source>
</evidence>
<evidence type="ECO:0000313" key="1">
    <source>
        <dbReference type="EMBL" id="CAH2320990.1"/>
    </source>
</evidence>
<organism evidence="1 2">
    <name type="scientific">Pelobates cultripes</name>
    <name type="common">Western spadefoot toad</name>
    <dbReference type="NCBI Taxonomy" id="61616"/>
    <lineage>
        <taxon>Eukaryota</taxon>
        <taxon>Metazoa</taxon>
        <taxon>Chordata</taxon>
        <taxon>Craniata</taxon>
        <taxon>Vertebrata</taxon>
        <taxon>Euteleostomi</taxon>
        <taxon>Amphibia</taxon>
        <taxon>Batrachia</taxon>
        <taxon>Anura</taxon>
        <taxon>Pelobatoidea</taxon>
        <taxon>Pelobatidae</taxon>
        <taxon>Pelobates</taxon>
    </lineage>
</organism>
<proteinExistence type="predicted"/>